<feature type="domain" description="Chitin-binding type-2" evidence="2">
    <location>
        <begin position="33"/>
        <end position="94"/>
    </location>
</feature>
<dbReference type="GO" id="GO:0008061">
    <property type="term" value="F:chitin binding"/>
    <property type="evidence" value="ECO:0007669"/>
    <property type="project" value="InterPro"/>
</dbReference>
<protein>
    <recommendedName>
        <fullName evidence="2">Chitin-binding type-2 domain-containing protein</fullName>
    </recommendedName>
</protein>
<evidence type="ECO:0000313" key="4">
    <source>
        <dbReference type="Proteomes" id="UP001497644"/>
    </source>
</evidence>
<dbReference type="PROSITE" id="PS50940">
    <property type="entry name" value="CHIT_BIND_II"/>
    <property type="match status" value="1"/>
</dbReference>
<reference evidence="3" key="1">
    <citation type="submission" date="2024-04" db="EMBL/GenBank/DDBJ databases">
        <authorList>
            <consortium name="Molecular Ecology Group"/>
        </authorList>
    </citation>
    <scope>NUCLEOTIDE SEQUENCE</scope>
</reference>
<evidence type="ECO:0000313" key="3">
    <source>
        <dbReference type="EMBL" id="CAL1682814.1"/>
    </source>
</evidence>
<dbReference type="Gene3D" id="2.170.140.10">
    <property type="entry name" value="Chitin binding domain"/>
    <property type="match status" value="1"/>
</dbReference>
<organism evidence="3 4">
    <name type="scientific">Lasius platythorax</name>
    <dbReference type="NCBI Taxonomy" id="488582"/>
    <lineage>
        <taxon>Eukaryota</taxon>
        <taxon>Metazoa</taxon>
        <taxon>Ecdysozoa</taxon>
        <taxon>Arthropoda</taxon>
        <taxon>Hexapoda</taxon>
        <taxon>Insecta</taxon>
        <taxon>Pterygota</taxon>
        <taxon>Neoptera</taxon>
        <taxon>Endopterygota</taxon>
        <taxon>Hymenoptera</taxon>
        <taxon>Apocrita</taxon>
        <taxon>Aculeata</taxon>
        <taxon>Formicoidea</taxon>
        <taxon>Formicidae</taxon>
        <taxon>Formicinae</taxon>
        <taxon>Lasius</taxon>
        <taxon>Lasius</taxon>
    </lineage>
</organism>
<sequence>MKSIALLFLIVASVVAGPPFPLSDDTLSSQCQTPKCPAMKANDGAPITLPYPLDCLQYIVCEESGSRTVACPADLVFNKNTGICDTRQNANCVPCWQG</sequence>
<dbReference type="Proteomes" id="UP001497644">
    <property type="component" value="Chromosome 4"/>
</dbReference>
<dbReference type="AlphaFoldDB" id="A0AAV2NSN3"/>
<dbReference type="InterPro" id="IPR036508">
    <property type="entry name" value="Chitin-bd_dom_sf"/>
</dbReference>
<name>A0AAV2NSN3_9HYME</name>
<accession>A0AAV2NSN3</accession>
<keyword evidence="4" id="KW-1185">Reference proteome</keyword>
<keyword evidence="1" id="KW-0732">Signal</keyword>
<dbReference type="Pfam" id="PF01607">
    <property type="entry name" value="CBM_14"/>
    <property type="match status" value="1"/>
</dbReference>
<feature type="signal peptide" evidence="1">
    <location>
        <begin position="1"/>
        <end position="16"/>
    </location>
</feature>
<evidence type="ECO:0000259" key="2">
    <source>
        <dbReference type="PROSITE" id="PS50940"/>
    </source>
</evidence>
<dbReference type="InterPro" id="IPR002557">
    <property type="entry name" value="Chitin-bd_dom"/>
</dbReference>
<evidence type="ECO:0000256" key="1">
    <source>
        <dbReference type="SAM" id="SignalP"/>
    </source>
</evidence>
<dbReference type="SUPFAM" id="SSF57625">
    <property type="entry name" value="Invertebrate chitin-binding proteins"/>
    <property type="match status" value="1"/>
</dbReference>
<proteinExistence type="predicted"/>
<gene>
    <name evidence="3" type="ORF">LPLAT_LOCUS8680</name>
</gene>
<dbReference type="EMBL" id="OZ034827">
    <property type="protein sequence ID" value="CAL1682814.1"/>
    <property type="molecule type" value="Genomic_DNA"/>
</dbReference>
<dbReference type="SMART" id="SM00494">
    <property type="entry name" value="ChtBD2"/>
    <property type="match status" value="1"/>
</dbReference>
<dbReference type="GO" id="GO:0005576">
    <property type="term" value="C:extracellular region"/>
    <property type="evidence" value="ECO:0007669"/>
    <property type="project" value="InterPro"/>
</dbReference>
<feature type="chain" id="PRO_5043595523" description="Chitin-binding type-2 domain-containing protein" evidence="1">
    <location>
        <begin position="17"/>
        <end position="98"/>
    </location>
</feature>